<evidence type="ECO:0000313" key="2">
    <source>
        <dbReference type="EMBL" id="ANJ76051.1"/>
    </source>
</evidence>
<dbReference type="AlphaFoldDB" id="A0A192A717"/>
<dbReference type="InterPro" id="IPR037171">
    <property type="entry name" value="NagB/RpiA_transferase-like"/>
</dbReference>
<sequence length="254" mass="27010">MRYANKVLSVDEAIAHVRSGSRLMLGEFVGAGEPACCIEALLASSVNQLTLIANTAGLRGGFLKARLFASGQLAEYIGTHVGTTDESTQAYLSDSVRVAEFFPMGTWAEKVRAGAMGLGGALVPVGVGILDQPGMFPARGAPKQTLTVNGMTCFVEPPLRADVSIIKGWRADTFGNVEFRGTALQNQRDIAMAGDYTIVEVNEIVEVGTIPPERVGCPGVFVNAVVQGLSLEDQHAFYKQHWTKLGRLPAATQA</sequence>
<dbReference type="OrthoDB" id="9777193at2"/>
<dbReference type="Pfam" id="PF01144">
    <property type="entry name" value="CoA_trans"/>
    <property type="match status" value="1"/>
</dbReference>
<accession>A0A192A717</accession>
<dbReference type="GeneID" id="61529648"/>
<dbReference type="GO" id="GO:0008410">
    <property type="term" value="F:CoA-transferase activity"/>
    <property type="evidence" value="ECO:0007669"/>
    <property type="project" value="InterPro"/>
</dbReference>
<dbReference type="InterPro" id="IPR004165">
    <property type="entry name" value="CoA_trans_fam_I"/>
</dbReference>
<protein>
    <submittedName>
        <fullName evidence="2">CoA-transferase</fullName>
    </submittedName>
</protein>
<dbReference type="SMART" id="SM00882">
    <property type="entry name" value="CoA_trans"/>
    <property type="match status" value="1"/>
</dbReference>
<reference evidence="3" key="1">
    <citation type="submission" date="2016-06" db="EMBL/GenBank/DDBJ databases">
        <authorList>
            <person name="Xu Y."/>
            <person name="Nagy A."/>
            <person name="Yan X."/>
            <person name="Kim S.W."/>
            <person name="Haley B."/>
            <person name="Liu N.T."/>
            <person name="Nou X."/>
        </authorList>
    </citation>
    <scope>NUCLEOTIDE SEQUENCE [LARGE SCALE GENOMIC DNA]</scope>
    <source>
        <strain evidence="3">ATCC 49129</strain>
    </source>
</reference>
<dbReference type="PANTHER" id="PTHR13707:SF60">
    <property type="entry name" value="ACETATE COA-TRANSFERASE SUBUNIT ALPHA"/>
    <property type="match status" value="1"/>
</dbReference>
<dbReference type="EMBL" id="CP016023">
    <property type="protein sequence ID" value="ANJ76051.1"/>
    <property type="molecule type" value="Genomic_DNA"/>
</dbReference>
<dbReference type="RefSeq" id="WP_064808979.1">
    <property type="nucleotide sequence ID" value="NZ_CP016023.1"/>
</dbReference>
<keyword evidence="3" id="KW-1185">Reference proteome</keyword>
<dbReference type="SUPFAM" id="SSF100950">
    <property type="entry name" value="NagB/RpiA/CoA transferase-like"/>
    <property type="match status" value="1"/>
</dbReference>
<organism evidence="2 3">
    <name type="scientific">Ralstonia insidiosa</name>
    <dbReference type="NCBI Taxonomy" id="190721"/>
    <lineage>
        <taxon>Bacteria</taxon>
        <taxon>Pseudomonadati</taxon>
        <taxon>Pseudomonadota</taxon>
        <taxon>Betaproteobacteria</taxon>
        <taxon>Burkholderiales</taxon>
        <taxon>Burkholderiaceae</taxon>
        <taxon>Ralstonia</taxon>
    </lineage>
</organism>
<dbReference type="PANTHER" id="PTHR13707">
    <property type="entry name" value="KETOACID-COENZYME A TRANSFERASE"/>
    <property type="match status" value="1"/>
</dbReference>
<proteinExistence type="predicted"/>
<evidence type="ECO:0000313" key="3">
    <source>
        <dbReference type="Proteomes" id="UP000078572"/>
    </source>
</evidence>
<dbReference type="Proteomes" id="UP000078572">
    <property type="component" value="Chromosome 2"/>
</dbReference>
<gene>
    <name evidence="2" type="ORF">A9Y76_26740</name>
</gene>
<name>A0A192A717_9RALS</name>
<keyword evidence="1 2" id="KW-0808">Transferase</keyword>
<evidence type="ECO:0000256" key="1">
    <source>
        <dbReference type="ARBA" id="ARBA00022679"/>
    </source>
</evidence>
<dbReference type="Gene3D" id="3.40.1080.10">
    <property type="entry name" value="Glutaconate Coenzyme A-transferase"/>
    <property type="match status" value="1"/>
</dbReference>
<dbReference type="STRING" id="190721.ACS15_5794"/>